<keyword evidence="3" id="KW-1185">Reference proteome</keyword>
<evidence type="ECO:0000313" key="2">
    <source>
        <dbReference type="EMBL" id="KAL0062307.1"/>
    </source>
</evidence>
<gene>
    <name evidence="2" type="ORF">AAF712_010791</name>
</gene>
<comment type="caution">
    <text evidence="2">The sequence shown here is derived from an EMBL/GenBank/DDBJ whole genome shotgun (WGS) entry which is preliminary data.</text>
</comment>
<feature type="region of interest" description="Disordered" evidence="1">
    <location>
        <begin position="564"/>
        <end position="588"/>
    </location>
</feature>
<protein>
    <submittedName>
        <fullName evidence="2">Uncharacterized protein</fullName>
    </submittedName>
</protein>
<evidence type="ECO:0000313" key="3">
    <source>
        <dbReference type="Proteomes" id="UP001437256"/>
    </source>
</evidence>
<dbReference type="EMBL" id="JBBXMP010000108">
    <property type="protein sequence ID" value="KAL0062307.1"/>
    <property type="molecule type" value="Genomic_DNA"/>
</dbReference>
<evidence type="ECO:0000256" key="1">
    <source>
        <dbReference type="SAM" id="MobiDB-lite"/>
    </source>
</evidence>
<organism evidence="2 3">
    <name type="scientific">Marasmius tenuissimus</name>
    <dbReference type="NCBI Taxonomy" id="585030"/>
    <lineage>
        <taxon>Eukaryota</taxon>
        <taxon>Fungi</taxon>
        <taxon>Dikarya</taxon>
        <taxon>Basidiomycota</taxon>
        <taxon>Agaricomycotina</taxon>
        <taxon>Agaricomycetes</taxon>
        <taxon>Agaricomycetidae</taxon>
        <taxon>Agaricales</taxon>
        <taxon>Marasmiineae</taxon>
        <taxon>Marasmiaceae</taxon>
        <taxon>Marasmius</taxon>
    </lineage>
</organism>
<sequence length="588" mass="67706">MSTFHSANDMNMSGGSISVVQGNQNHYYTRSQSSERSLVRFRPGEEWKEMLYQEYERISLGKIKLLKTLCREPLVAPRGRRIMVNSWKEGYPEAKRVVEIASIVDGRRESLPLLTIRYAGRDAKELFKKDCIHFALQRASTMPQFRAFNDSNIPMIIFNEGVLCFGPPGPYPEYKDNKSSFSSNSWWEVTVNPQLNYDRFELPPLPLNICTDTTFLNHVMHNVPERLAVWTMSSATVRHTTGPVHRGLCDWKERLTAESSWTRELWAKSEDFSRLVLKPPPSYHWLLRGCEWLYGLREHEDISTERGGMRFMITRRPINQAAFLLEQVSKKSYRTRERKWLLQAGSIFGRLRVPRERWSSAGPYLFPLLLSCGDEILTYPAAIFRGFKLQLSSDVKKSLDEIEREDWNEDLGPPCYLFLPSPPRLPNGDPDIETWLRRENLYYYSYDPEGGSAITEQDRIALGLPSYTGEVYMEYAYWEADAYDFMEQWQKTKGFDYSTADYAESLGFSILEGIPEGELRYEDLIGAQCEGIAPPLLLTHDQGADIGFFIWNLPEVLPDNLMDVDSESGSTRDNCESLSSEANMDVDG</sequence>
<dbReference type="Proteomes" id="UP001437256">
    <property type="component" value="Unassembled WGS sequence"/>
</dbReference>
<name>A0ABR2ZPJ2_9AGAR</name>
<feature type="compositionally biased region" description="Polar residues" evidence="1">
    <location>
        <begin position="567"/>
        <end position="582"/>
    </location>
</feature>
<reference evidence="2 3" key="1">
    <citation type="submission" date="2024-05" db="EMBL/GenBank/DDBJ databases">
        <title>A draft genome resource for the thread blight pathogen Marasmius tenuissimus strain MS-2.</title>
        <authorList>
            <person name="Yulfo-Soto G.E."/>
            <person name="Baruah I.K."/>
            <person name="Amoako-Attah I."/>
            <person name="Bukari Y."/>
            <person name="Meinhardt L.W."/>
            <person name="Bailey B.A."/>
            <person name="Cohen S.P."/>
        </authorList>
    </citation>
    <scope>NUCLEOTIDE SEQUENCE [LARGE SCALE GENOMIC DNA]</scope>
    <source>
        <strain evidence="2 3">MS-2</strain>
    </source>
</reference>
<proteinExistence type="predicted"/>
<accession>A0ABR2ZPJ2</accession>